<gene>
    <name evidence="5" type="ORF">QBC40DRAFT_351857</name>
</gene>
<dbReference type="InterPro" id="IPR036236">
    <property type="entry name" value="Znf_C2H2_sf"/>
</dbReference>
<dbReference type="Proteomes" id="UP001303160">
    <property type="component" value="Unassembled WGS sequence"/>
</dbReference>
<protein>
    <recommendedName>
        <fullName evidence="4">C2H2-type domain-containing protein</fullName>
    </recommendedName>
</protein>
<name>A0AAN7APG0_9PEZI</name>
<dbReference type="InterPro" id="IPR027417">
    <property type="entry name" value="P-loop_NTPase"/>
</dbReference>
<feature type="domain" description="C2H2-type" evidence="4">
    <location>
        <begin position="950"/>
        <end position="977"/>
    </location>
</feature>
<accession>A0AAN7APG0</accession>
<dbReference type="Gene3D" id="3.40.50.300">
    <property type="entry name" value="P-loop containing nucleotide triphosphate hydrolases"/>
    <property type="match status" value="1"/>
</dbReference>
<comment type="caution">
    <text evidence="5">The sequence shown here is derived from an EMBL/GenBank/DDBJ whole genome shotgun (WGS) entry which is preliminary data.</text>
</comment>
<dbReference type="Pfam" id="PF24883">
    <property type="entry name" value="NPHP3_N"/>
    <property type="match status" value="1"/>
</dbReference>
<reference evidence="5" key="2">
    <citation type="submission" date="2023-05" db="EMBL/GenBank/DDBJ databases">
        <authorList>
            <consortium name="Lawrence Berkeley National Laboratory"/>
            <person name="Steindorff A."/>
            <person name="Hensen N."/>
            <person name="Bonometti L."/>
            <person name="Westerberg I."/>
            <person name="Brannstrom I.O."/>
            <person name="Guillou S."/>
            <person name="Cros-Aarteil S."/>
            <person name="Calhoun S."/>
            <person name="Haridas S."/>
            <person name="Kuo A."/>
            <person name="Mondo S."/>
            <person name="Pangilinan J."/>
            <person name="Riley R."/>
            <person name="Labutti K."/>
            <person name="Andreopoulos B."/>
            <person name="Lipzen A."/>
            <person name="Chen C."/>
            <person name="Yanf M."/>
            <person name="Daum C."/>
            <person name="Ng V."/>
            <person name="Clum A."/>
            <person name="Ohm R."/>
            <person name="Martin F."/>
            <person name="Silar P."/>
            <person name="Natvig D."/>
            <person name="Lalanne C."/>
            <person name="Gautier V."/>
            <person name="Ament-Velasquez S.L."/>
            <person name="Kruys A."/>
            <person name="Hutchinson M.I."/>
            <person name="Powell A.J."/>
            <person name="Barry K."/>
            <person name="Miller A.N."/>
            <person name="Grigoriev I.V."/>
            <person name="Debuchy R."/>
            <person name="Gladieux P."/>
            <person name="Thoren M.H."/>
            <person name="Johannesson H."/>
        </authorList>
    </citation>
    <scope>NUCLEOTIDE SEQUENCE</scope>
    <source>
        <strain evidence="5">CBS 315.58</strain>
    </source>
</reference>
<evidence type="ECO:0000259" key="4">
    <source>
        <dbReference type="PROSITE" id="PS50157"/>
    </source>
</evidence>
<evidence type="ECO:0000313" key="5">
    <source>
        <dbReference type="EMBL" id="KAK4196326.1"/>
    </source>
</evidence>
<dbReference type="InterPro" id="IPR013087">
    <property type="entry name" value="Znf_C2H2_type"/>
</dbReference>
<dbReference type="PROSITE" id="PS00028">
    <property type="entry name" value="ZINC_FINGER_C2H2_1"/>
    <property type="match status" value="2"/>
</dbReference>
<dbReference type="GO" id="GO:0008270">
    <property type="term" value="F:zinc ion binding"/>
    <property type="evidence" value="ECO:0007669"/>
    <property type="project" value="UniProtKB-KW"/>
</dbReference>
<keyword evidence="6" id="KW-1185">Reference proteome</keyword>
<dbReference type="Pfam" id="PF24809">
    <property type="entry name" value="DUF7708"/>
    <property type="match status" value="1"/>
</dbReference>
<dbReference type="SUPFAM" id="SSF52540">
    <property type="entry name" value="P-loop containing nucleoside triphosphate hydrolases"/>
    <property type="match status" value="1"/>
</dbReference>
<feature type="domain" description="C2H2-type" evidence="4">
    <location>
        <begin position="1006"/>
        <end position="1033"/>
    </location>
</feature>
<evidence type="ECO:0000256" key="3">
    <source>
        <dbReference type="SAM" id="MobiDB-lite"/>
    </source>
</evidence>
<dbReference type="AlphaFoldDB" id="A0AAN7APG0"/>
<dbReference type="Pfam" id="PF00096">
    <property type="entry name" value="zf-C2H2"/>
    <property type="match status" value="2"/>
</dbReference>
<evidence type="ECO:0000256" key="2">
    <source>
        <dbReference type="PROSITE-ProRule" id="PRU00042"/>
    </source>
</evidence>
<dbReference type="InterPro" id="IPR054471">
    <property type="entry name" value="GPIID_WHD"/>
</dbReference>
<dbReference type="EMBL" id="MU863987">
    <property type="protein sequence ID" value="KAK4196326.1"/>
    <property type="molecule type" value="Genomic_DNA"/>
</dbReference>
<keyword evidence="2" id="KW-0862">Zinc</keyword>
<dbReference type="Gene3D" id="3.30.160.60">
    <property type="entry name" value="Classic Zinc Finger"/>
    <property type="match status" value="2"/>
</dbReference>
<dbReference type="InterPro" id="IPR056884">
    <property type="entry name" value="NPHP3-like_N"/>
</dbReference>
<dbReference type="InterPro" id="IPR056125">
    <property type="entry name" value="DUF7708"/>
</dbReference>
<evidence type="ECO:0000313" key="6">
    <source>
        <dbReference type="Proteomes" id="UP001303160"/>
    </source>
</evidence>
<keyword evidence="1" id="KW-0677">Repeat</keyword>
<feature type="domain" description="C2H2-type" evidence="4">
    <location>
        <begin position="978"/>
        <end position="1005"/>
    </location>
</feature>
<keyword evidence="2" id="KW-0479">Metal-binding</keyword>
<dbReference type="PANTHER" id="PTHR10039">
    <property type="entry name" value="AMELOGENIN"/>
    <property type="match status" value="1"/>
</dbReference>
<proteinExistence type="predicted"/>
<reference evidence="5" key="1">
    <citation type="journal article" date="2023" name="Mol. Phylogenet. Evol.">
        <title>Genome-scale phylogeny and comparative genomics of the fungal order Sordariales.</title>
        <authorList>
            <person name="Hensen N."/>
            <person name="Bonometti L."/>
            <person name="Westerberg I."/>
            <person name="Brannstrom I.O."/>
            <person name="Guillou S."/>
            <person name="Cros-Aarteil S."/>
            <person name="Calhoun S."/>
            <person name="Haridas S."/>
            <person name="Kuo A."/>
            <person name="Mondo S."/>
            <person name="Pangilinan J."/>
            <person name="Riley R."/>
            <person name="LaButti K."/>
            <person name="Andreopoulos B."/>
            <person name="Lipzen A."/>
            <person name="Chen C."/>
            <person name="Yan M."/>
            <person name="Daum C."/>
            <person name="Ng V."/>
            <person name="Clum A."/>
            <person name="Steindorff A."/>
            <person name="Ohm R.A."/>
            <person name="Martin F."/>
            <person name="Silar P."/>
            <person name="Natvig D.O."/>
            <person name="Lalanne C."/>
            <person name="Gautier V."/>
            <person name="Ament-Velasquez S.L."/>
            <person name="Kruys A."/>
            <person name="Hutchinson M.I."/>
            <person name="Powell A.J."/>
            <person name="Barry K."/>
            <person name="Miller A.N."/>
            <person name="Grigoriev I.V."/>
            <person name="Debuchy R."/>
            <person name="Gladieux P."/>
            <person name="Hiltunen Thoren M."/>
            <person name="Johannesson H."/>
        </authorList>
    </citation>
    <scope>NUCLEOTIDE SEQUENCE</scope>
    <source>
        <strain evidence="5">CBS 315.58</strain>
    </source>
</reference>
<sequence>MAATVAAVSAFAQALDSFKAELRPKQRSIFQATTLADLLAEVDKVQREQHASRRLQAVGRLRPALEALDQLGKVVETFTNTSDFVAFVWGPLKLLIQVRRLRILCIRTLTRVQIASSFSDAFTELISIYESLGEEIPLVMQYEMIFQGDSNMRRVLAYLYKDVLEFHRRALKYFQQPMWKQVFQATWKTYKSRFDDLIKGIRRHRDLIINQANLSRIEESLKERKAMDENFKQIADAEGNRMLRELHGWLRAANVINDQDKYTKLRSGYPGTGYWLLDNPKFKEWFETPCQLVPPVLWLNGIPGAGKTVLASLVVEQAQQISPTPVVLYFFCRNGDNERDNFVSIARSLLCQLLPYNRDVLLPYYHDKYVNSAEAVLVTRTTIEDLLKVSLHNFPSVYIILDGIDECPRKERDNIASWFRGLVEDLPTSNPTRVRCLFVSQEDGIARKDFAGLSVIKIRSQDNRQDIERFSSKWAHDIQIKFEVSDERREFIIKRIVEAAAGMFLLAKLISTNLLHQVDAEDLDYELEQGRFPSEINAAYSRIIFRIFDHASESEQRGSRMLLSWLVCAKRSMKWHEIQGAKSIDVATETVDFRRLRFRVDSKDLCGSLVEIRSDGTVELVHLTAKLFLISEKHVNPALADLQLASLCIKYLNFPGFTDVLGSLERDRFILEGFYAFMDYAVVYWVRHLEASLSSLEEGNSDTRDISDILEEFIKLHYTNPATRFPLSQGNAARLRCLENMQCYERLQQAVISTRKQLTFYGEVARSEIALDLVDIVEEVRAALERLLFDAQSDDSIKSKIENHYGANLFKCPRLSCRFFANGFTYAEQREHHLERHKRPFRCTVAGCLSGTTGMASERELLRHMRDTHGSQGSEYEFPDDLELSRSLRLQRSRAAARSSDLTNVAESNTNGSEELEAQQAQNSASHNAADGTMDLQQSSRIGKRPKREYRCRFCDKVFPRKFNLDSHLHTHSEDRPWRCQVCSQAFARESDFNRHRKGHDEEAGFICGPCGKKFARRDTLANHHKSRVGQACLVALTRDVGEPARLSTRLQGEGDEHT</sequence>
<feature type="compositionally biased region" description="Polar residues" evidence="3">
    <location>
        <begin position="903"/>
        <end position="913"/>
    </location>
</feature>
<dbReference type="SUPFAM" id="SSF57667">
    <property type="entry name" value="beta-beta-alpha zinc fingers"/>
    <property type="match status" value="2"/>
</dbReference>
<dbReference type="PROSITE" id="PS50157">
    <property type="entry name" value="ZINC_FINGER_C2H2_2"/>
    <property type="match status" value="3"/>
</dbReference>
<feature type="region of interest" description="Disordered" evidence="3">
    <location>
        <begin position="895"/>
        <end position="944"/>
    </location>
</feature>
<feature type="compositionally biased region" description="Low complexity" evidence="3">
    <location>
        <begin position="918"/>
        <end position="930"/>
    </location>
</feature>
<organism evidence="5 6">
    <name type="scientific">Triangularia verruculosa</name>
    <dbReference type="NCBI Taxonomy" id="2587418"/>
    <lineage>
        <taxon>Eukaryota</taxon>
        <taxon>Fungi</taxon>
        <taxon>Dikarya</taxon>
        <taxon>Ascomycota</taxon>
        <taxon>Pezizomycotina</taxon>
        <taxon>Sordariomycetes</taxon>
        <taxon>Sordariomycetidae</taxon>
        <taxon>Sordariales</taxon>
        <taxon>Podosporaceae</taxon>
        <taxon>Triangularia</taxon>
    </lineage>
</organism>
<keyword evidence="2" id="KW-0863">Zinc-finger</keyword>
<dbReference type="SMART" id="SM00355">
    <property type="entry name" value="ZnF_C2H2"/>
    <property type="match status" value="5"/>
</dbReference>
<dbReference type="PANTHER" id="PTHR10039:SF14">
    <property type="entry name" value="NACHT DOMAIN-CONTAINING PROTEIN"/>
    <property type="match status" value="1"/>
</dbReference>
<dbReference type="Pfam" id="PF22939">
    <property type="entry name" value="WHD_GPIID"/>
    <property type="match status" value="1"/>
</dbReference>
<evidence type="ECO:0000256" key="1">
    <source>
        <dbReference type="ARBA" id="ARBA00022737"/>
    </source>
</evidence>